<sequence length="176" mass="20286">MTHEKALIMLCPPDLLHTPPKPLVPNGYYERNYREEDRFAYVKLLENEGWNINDEQLDDFFTRVLPNGLYFLIDHATEEIVSSAVALHNPKSGYYHFPFGGEIGFVFTPPNHRNKGLGFCATALATVTNDHRLPALRTYIKLGYKPFLYSPDMGDRWKDVYKSLNINFSITNTIEI</sequence>
<accession>A0ABS2DFD3</accession>
<dbReference type="SUPFAM" id="SSF55729">
    <property type="entry name" value="Acyl-CoA N-acyltransferases (Nat)"/>
    <property type="match status" value="1"/>
</dbReference>
<dbReference type="RefSeq" id="WP_204202558.1">
    <property type="nucleotide sequence ID" value="NZ_JAFELM010000019.1"/>
</dbReference>
<dbReference type="Gene3D" id="3.40.630.30">
    <property type="match status" value="1"/>
</dbReference>
<gene>
    <name evidence="1" type="ORF">JR050_05750</name>
</gene>
<comment type="caution">
    <text evidence="1">The sequence shown here is derived from an EMBL/GenBank/DDBJ whole genome shotgun (WGS) entry which is preliminary data.</text>
</comment>
<dbReference type="InterPro" id="IPR016181">
    <property type="entry name" value="Acyl_CoA_acyltransferase"/>
</dbReference>
<name>A0ABS2DFD3_9BACI</name>
<evidence type="ECO:0000313" key="1">
    <source>
        <dbReference type="EMBL" id="MBM6617177.1"/>
    </source>
</evidence>
<protein>
    <recommendedName>
        <fullName evidence="3">GNAT family N-acetyltransferase</fullName>
    </recommendedName>
</protein>
<dbReference type="EMBL" id="JAFELM010000019">
    <property type="protein sequence ID" value="MBM6617177.1"/>
    <property type="molecule type" value="Genomic_DNA"/>
</dbReference>
<evidence type="ECO:0008006" key="3">
    <source>
        <dbReference type="Google" id="ProtNLM"/>
    </source>
</evidence>
<reference evidence="1 2" key="1">
    <citation type="submission" date="2021-02" db="EMBL/GenBank/DDBJ databases">
        <title>Bacillus sp. RD4P76, an endophyte from a halophyte.</title>
        <authorList>
            <person name="Sun J.-Q."/>
        </authorList>
    </citation>
    <scope>NUCLEOTIDE SEQUENCE [LARGE SCALE GENOMIC DNA]</scope>
    <source>
        <strain evidence="1 2">RD4P76</strain>
    </source>
</reference>
<dbReference type="Proteomes" id="UP001518925">
    <property type="component" value="Unassembled WGS sequence"/>
</dbReference>
<keyword evidence="2" id="KW-1185">Reference proteome</keyword>
<organism evidence="1 2">
    <name type="scientific">Bacillus suaedaesalsae</name>
    <dbReference type="NCBI Taxonomy" id="2810349"/>
    <lineage>
        <taxon>Bacteria</taxon>
        <taxon>Bacillati</taxon>
        <taxon>Bacillota</taxon>
        <taxon>Bacilli</taxon>
        <taxon>Bacillales</taxon>
        <taxon>Bacillaceae</taxon>
        <taxon>Bacillus</taxon>
    </lineage>
</organism>
<proteinExistence type="predicted"/>
<evidence type="ECO:0000313" key="2">
    <source>
        <dbReference type="Proteomes" id="UP001518925"/>
    </source>
</evidence>